<dbReference type="Gene3D" id="3.40.1580.10">
    <property type="entry name" value="SMI1/KNR4-like"/>
    <property type="match status" value="1"/>
</dbReference>
<feature type="domain" description="Knr4/Smi1-like" evidence="1">
    <location>
        <begin position="22"/>
        <end position="142"/>
    </location>
</feature>
<protein>
    <recommendedName>
        <fullName evidence="1">Knr4/Smi1-like domain-containing protein</fullName>
    </recommendedName>
</protein>
<name>A0A7W8YSV8_9SPHI</name>
<accession>A0A7W8YSV8</accession>
<dbReference type="InterPro" id="IPR018958">
    <property type="entry name" value="Knr4/Smi1-like_dom"/>
</dbReference>
<evidence type="ECO:0000313" key="3">
    <source>
        <dbReference type="Proteomes" id="UP000537718"/>
    </source>
</evidence>
<gene>
    <name evidence="2" type="ORF">HDE69_002229</name>
</gene>
<dbReference type="SMART" id="SM00860">
    <property type="entry name" value="SMI1_KNR4"/>
    <property type="match status" value="1"/>
</dbReference>
<dbReference type="EMBL" id="JACHCF010000004">
    <property type="protein sequence ID" value="MBB5621176.1"/>
    <property type="molecule type" value="Genomic_DNA"/>
</dbReference>
<dbReference type="SUPFAM" id="SSF160631">
    <property type="entry name" value="SMI1/KNR4-like"/>
    <property type="match status" value="1"/>
</dbReference>
<sequence length="271" mass="30872">MKESEIKTIWAVPKYLPYVQPELTNEILSDAEKQLGYKLPKAYIELLKIQNGGYTRFTLSGDTGQLFGIGPQFPSIIANGLADYTGTVSYELHGLIPFDGDGHWYICFDYRSGSADPEITFIDLECDEEEVIADSFNAYLGLLEIDVNNVYVIDTESVIEETLKEISKITNIEFEKPDFYNYGYADYKGGYKDGLIWVSPNQVPDSFIREEDENYEQLKPAVVTTSLRYPELSESCLLISFSDNNIRKEFIKVLTDSSIKLQELEDLLDFD</sequence>
<proteinExistence type="predicted"/>
<dbReference type="Pfam" id="PF09346">
    <property type="entry name" value="SMI1_KNR4"/>
    <property type="match status" value="1"/>
</dbReference>
<comment type="caution">
    <text evidence="2">The sequence shown here is derived from an EMBL/GenBank/DDBJ whole genome shotgun (WGS) entry which is preliminary data.</text>
</comment>
<dbReference type="RefSeq" id="WP_183867150.1">
    <property type="nucleotide sequence ID" value="NZ_JACHCF010000004.1"/>
</dbReference>
<evidence type="ECO:0000259" key="1">
    <source>
        <dbReference type="SMART" id="SM00860"/>
    </source>
</evidence>
<reference evidence="2 3" key="1">
    <citation type="submission" date="2020-08" db="EMBL/GenBank/DDBJ databases">
        <title>Genomic Encyclopedia of Type Strains, Phase IV (KMG-V): Genome sequencing to study the core and pangenomes of soil and plant-associated prokaryotes.</title>
        <authorList>
            <person name="Whitman W."/>
        </authorList>
    </citation>
    <scope>NUCLEOTIDE SEQUENCE [LARGE SCALE GENOMIC DNA]</scope>
    <source>
        <strain evidence="2 3">MP7CTX6</strain>
    </source>
</reference>
<organism evidence="2 3">
    <name type="scientific">Pedobacter cryoconitis</name>
    <dbReference type="NCBI Taxonomy" id="188932"/>
    <lineage>
        <taxon>Bacteria</taxon>
        <taxon>Pseudomonadati</taxon>
        <taxon>Bacteroidota</taxon>
        <taxon>Sphingobacteriia</taxon>
        <taxon>Sphingobacteriales</taxon>
        <taxon>Sphingobacteriaceae</taxon>
        <taxon>Pedobacter</taxon>
    </lineage>
</organism>
<dbReference type="Proteomes" id="UP000537718">
    <property type="component" value="Unassembled WGS sequence"/>
</dbReference>
<dbReference type="AlphaFoldDB" id="A0A7W8YSV8"/>
<dbReference type="InterPro" id="IPR037883">
    <property type="entry name" value="Knr4/Smi1-like_sf"/>
</dbReference>
<evidence type="ECO:0000313" key="2">
    <source>
        <dbReference type="EMBL" id="MBB5621176.1"/>
    </source>
</evidence>